<proteinExistence type="predicted"/>
<name>A0AC60R0J5_IXOPE</name>
<accession>A0AC60R0J5</accession>
<organism evidence="1 2">
    <name type="scientific">Ixodes persulcatus</name>
    <name type="common">Taiga tick</name>
    <dbReference type="NCBI Taxonomy" id="34615"/>
    <lineage>
        <taxon>Eukaryota</taxon>
        <taxon>Metazoa</taxon>
        <taxon>Ecdysozoa</taxon>
        <taxon>Arthropoda</taxon>
        <taxon>Chelicerata</taxon>
        <taxon>Arachnida</taxon>
        <taxon>Acari</taxon>
        <taxon>Parasitiformes</taxon>
        <taxon>Ixodida</taxon>
        <taxon>Ixodoidea</taxon>
        <taxon>Ixodidae</taxon>
        <taxon>Ixodinae</taxon>
        <taxon>Ixodes</taxon>
    </lineage>
</organism>
<evidence type="ECO:0000313" key="1">
    <source>
        <dbReference type="EMBL" id="KAG0444495.1"/>
    </source>
</evidence>
<dbReference type="Proteomes" id="UP000805193">
    <property type="component" value="Unassembled WGS sequence"/>
</dbReference>
<gene>
    <name evidence="1" type="ORF">HPB47_013732</name>
</gene>
<protein>
    <submittedName>
        <fullName evidence="1">Uncharacterized protein</fullName>
    </submittedName>
</protein>
<comment type="caution">
    <text evidence="1">The sequence shown here is derived from an EMBL/GenBank/DDBJ whole genome shotgun (WGS) entry which is preliminary data.</text>
</comment>
<evidence type="ECO:0000313" key="2">
    <source>
        <dbReference type="Proteomes" id="UP000805193"/>
    </source>
</evidence>
<keyword evidence="2" id="KW-1185">Reference proteome</keyword>
<sequence>MPSGCGAGNPAGSTGPPPYASHGLAALNVKRASAPYVDFESTRGRRSMEPRTVHSVCPPKKKGGPAVPYRSLPMPTGHLLPVLPGPCRSHWPPLVTVGRQPLVPAGHQLPVPAGHQLPVPAGHHLPVPAGHHLPAPVGHHLPIPARHLPCPYRSHRPPLAATCHHLPAPAGPYRPFRSLPLMACRHPDAPVLQSLPDPLLDPVGGCQTPSESSDRHLPELPPAPADRADSTAPGAGPGIGGRRAALESPESPPERGLRIPPPPLDPSTERNKAALRSLIARAPPVDFEGPWLWDVARQATMGVNVVLLLDQYLKQVFTVAQPRVRRRKAPPCRRNESRRKRKRREYAETQNREQDRQHSAPALQPLLGLPRIRGPTGVDSGHTPDPPVMSGVGPSHRKATMPLSPSTRESGTEVESDLDVQYQSLDREEEELMDYEGPKGKKRTKSKKKAPKISTSEEEDARASPEPSSKKSKQTADGKGQTSSKASNNQKESNTATPNPIPQEATMRELMGKAQTIFIRTMAAVGGLMEEPARVHLVDSFQTLTNIAVQLIEENSYLRGRLAERPTEGPRSYLAVASATSSSGVSSGGTGGAAGQTRVDVPRSPAPIQKPALLIYPTHPKPNSEYSQVVEALRAEVSPEDLGLSEFETRRIKGGALISSTSASAEEASLRGVDCLSDGGEPPRSLLPAVYSLRAHCRTVPGAPPMHALRR</sequence>
<reference evidence="1 2" key="1">
    <citation type="journal article" date="2020" name="Cell">
        <title>Large-Scale Comparative Analyses of Tick Genomes Elucidate Their Genetic Diversity and Vector Capacities.</title>
        <authorList>
            <consortium name="Tick Genome and Microbiome Consortium (TIGMIC)"/>
            <person name="Jia N."/>
            <person name="Wang J."/>
            <person name="Shi W."/>
            <person name="Du L."/>
            <person name="Sun Y."/>
            <person name="Zhan W."/>
            <person name="Jiang J.F."/>
            <person name="Wang Q."/>
            <person name="Zhang B."/>
            <person name="Ji P."/>
            <person name="Bell-Sakyi L."/>
            <person name="Cui X.M."/>
            <person name="Yuan T.T."/>
            <person name="Jiang B.G."/>
            <person name="Yang W.F."/>
            <person name="Lam T.T."/>
            <person name="Chang Q.C."/>
            <person name="Ding S.J."/>
            <person name="Wang X.J."/>
            <person name="Zhu J.G."/>
            <person name="Ruan X.D."/>
            <person name="Zhao L."/>
            <person name="Wei J.T."/>
            <person name="Ye R.Z."/>
            <person name="Que T.C."/>
            <person name="Du C.H."/>
            <person name="Zhou Y.H."/>
            <person name="Cheng J.X."/>
            <person name="Dai P.F."/>
            <person name="Guo W.B."/>
            <person name="Han X.H."/>
            <person name="Huang E.J."/>
            <person name="Li L.F."/>
            <person name="Wei W."/>
            <person name="Gao Y.C."/>
            <person name="Liu J.Z."/>
            <person name="Shao H.Z."/>
            <person name="Wang X."/>
            <person name="Wang C.C."/>
            <person name="Yang T.C."/>
            <person name="Huo Q.B."/>
            <person name="Li W."/>
            <person name="Chen H.Y."/>
            <person name="Chen S.E."/>
            <person name="Zhou L.G."/>
            <person name="Ni X.B."/>
            <person name="Tian J.H."/>
            <person name="Sheng Y."/>
            <person name="Liu T."/>
            <person name="Pan Y.S."/>
            <person name="Xia L.Y."/>
            <person name="Li J."/>
            <person name="Zhao F."/>
            <person name="Cao W.C."/>
        </authorList>
    </citation>
    <scope>NUCLEOTIDE SEQUENCE [LARGE SCALE GENOMIC DNA]</scope>
    <source>
        <strain evidence="1">Iper-2018</strain>
    </source>
</reference>
<dbReference type="EMBL" id="JABSTQ010001977">
    <property type="protein sequence ID" value="KAG0444495.1"/>
    <property type="molecule type" value="Genomic_DNA"/>
</dbReference>